<evidence type="ECO:0000313" key="2">
    <source>
        <dbReference type="Proteomes" id="UP000282311"/>
    </source>
</evidence>
<gene>
    <name evidence="1" type="ORF">D7M11_02275</name>
</gene>
<comment type="caution">
    <text evidence="1">The sequence shown here is derived from an EMBL/GenBank/DDBJ whole genome shotgun (WGS) entry which is preliminary data.</text>
</comment>
<dbReference type="Gene3D" id="3.30.530.20">
    <property type="match status" value="1"/>
</dbReference>
<name>A0A3B0CTS9_9BACL</name>
<dbReference type="SUPFAM" id="SSF55961">
    <property type="entry name" value="Bet v1-like"/>
    <property type="match status" value="1"/>
</dbReference>
<dbReference type="InterPro" id="IPR023393">
    <property type="entry name" value="START-like_dom_sf"/>
</dbReference>
<evidence type="ECO:0008006" key="3">
    <source>
        <dbReference type="Google" id="ProtNLM"/>
    </source>
</evidence>
<sequence length="150" mass="17357">MKLIKQSTLDIPPQQLWSCLKSTRAFNRVTSPLMTFRSRDGRELPPEWSEGQAYTLSMRLAGILPLGPHTITFVRIDDRARQLSTDESGLLIKSWLHTMTIGDLAGGRSVFRDELTVRNGIWTWPTCAGAYFFFAYRHWKLMRLIRQDKL</sequence>
<dbReference type="EMBL" id="RBAH01000001">
    <property type="protein sequence ID" value="RKN86804.1"/>
    <property type="molecule type" value="Genomic_DNA"/>
</dbReference>
<dbReference type="Proteomes" id="UP000282311">
    <property type="component" value="Unassembled WGS sequence"/>
</dbReference>
<organism evidence="1 2">
    <name type="scientific">Paenibacillus ginsengarvi</name>
    <dbReference type="NCBI Taxonomy" id="400777"/>
    <lineage>
        <taxon>Bacteria</taxon>
        <taxon>Bacillati</taxon>
        <taxon>Bacillota</taxon>
        <taxon>Bacilli</taxon>
        <taxon>Bacillales</taxon>
        <taxon>Paenibacillaceae</taxon>
        <taxon>Paenibacillus</taxon>
    </lineage>
</organism>
<dbReference type="OrthoDB" id="7428016at2"/>
<dbReference type="RefSeq" id="WP_120745511.1">
    <property type="nucleotide sequence ID" value="NZ_RBAH01000001.1"/>
</dbReference>
<protein>
    <recommendedName>
        <fullName evidence="3">SRPBCC family protein</fullName>
    </recommendedName>
</protein>
<keyword evidence="2" id="KW-1185">Reference proteome</keyword>
<evidence type="ECO:0000313" key="1">
    <source>
        <dbReference type="EMBL" id="RKN86804.1"/>
    </source>
</evidence>
<accession>A0A3B0CTS9</accession>
<reference evidence="1 2" key="1">
    <citation type="journal article" date="2007" name="Int. J. Syst. Evol. Microbiol.">
        <title>Paenibacillus ginsengarvi sp. nov., isolated from soil from ginseng cultivation.</title>
        <authorList>
            <person name="Yoon M.H."/>
            <person name="Ten L.N."/>
            <person name="Im W.T."/>
        </authorList>
    </citation>
    <scope>NUCLEOTIDE SEQUENCE [LARGE SCALE GENOMIC DNA]</scope>
    <source>
        <strain evidence="1 2">KCTC 13059</strain>
    </source>
</reference>
<proteinExistence type="predicted"/>
<dbReference type="AlphaFoldDB" id="A0A3B0CTS9"/>